<evidence type="ECO:0000256" key="11">
    <source>
        <dbReference type="ARBA" id="ARBA00023224"/>
    </source>
</evidence>
<evidence type="ECO:0000256" key="1">
    <source>
        <dbReference type="ARBA" id="ARBA00004651"/>
    </source>
</evidence>
<feature type="transmembrane region" description="Helical" evidence="12">
    <location>
        <begin position="685"/>
        <end position="708"/>
    </location>
</feature>
<keyword evidence="14" id="KW-1185">Reference proteome</keyword>
<dbReference type="SUPFAM" id="SSF53822">
    <property type="entry name" value="Periplasmic binding protein-like I"/>
    <property type="match status" value="1"/>
</dbReference>
<feature type="transmembrane region" description="Helical" evidence="12">
    <location>
        <begin position="530"/>
        <end position="551"/>
    </location>
</feature>
<dbReference type="GeneID" id="115458308"/>
<proteinExistence type="inferred from homology"/>
<evidence type="ECO:0000256" key="2">
    <source>
        <dbReference type="ARBA" id="ARBA00007242"/>
    </source>
</evidence>
<feature type="transmembrane region" description="Helical" evidence="12">
    <location>
        <begin position="563"/>
        <end position="585"/>
    </location>
</feature>
<dbReference type="Gene3D" id="3.40.50.2300">
    <property type="match status" value="2"/>
</dbReference>
<reference evidence="15" key="1">
    <citation type="submission" date="2025-08" db="UniProtKB">
        <authorList>
            <consortium name="RefSeq"/>
        </authorList>
    </citation>
    <scope>IDENTIFICATION</scope>
</reference>
<keyword evidence="10" id="KW-0325">Glycoprotein</keyword>
<dbReference type="PRINTS" id="PR00248">
    <property type="entry name" value="GPCRMGR"/>
</dbReference>
<dbReference type="PROSITE" id="PS00981">
    <property type="entry name" value="G_PROTEIN_RECEP_F3_3"/>
    <property type="match status" value="1"/>
</dbReference>
<keyword evidence="8 12" id="KW-0472">Membrane</keyword>
<evidence type="ECO:0000256" key="4">
    <source>
        <dbReference type="ARBA" id="ARBA00022692"/>
    </source>
</evidence>
<dbReference type="FunFam" id="3.40.50.2300:FF:000016">
    <property type="entry name" value="Taste 1 receptor member 2"/>
    <property type="match status" value="1"/>
</dbReference>
<evidence type="ECO:0000256" key="7">
    <source>
        <dbReference type="ARBA" id="ARBA00023040"/>
    </source>
</evidence>
<dbReference type="Proteomes" id="UP000515156">
    <property type="component" value="Chromosome 14"/>
</dbReference>
<evidence type="ECO:0000313" key="15">
    <source>
        <dbReference type="RefSeq" id="XP_030044047.1"/>
    </source>
</evidence>
<name>A0A6P7WL69_9AMPH</name>
<keyword evidence="3" id="KW-1003">Cell membrane</keyword>
<dbReference type="Pfam" id="PF07562">
    <property type="entry name" value="NCD3G"/>
    <property type="match status" value="1"/>
</dbReference>
<evidence type="ECO:0000256" key="8">
    <source>
        <dbReference type="ARBA" id="ARBA00023136"/>
    </source>
</evidence>
<evidence type="ECO:0000259" key="13">
    <source>
        <dbReference type="PROSITE" id="PS50259"/>
    </source>
</evidence>
<comment type="subcellular location">
    <subcellularLocation>
        <location evidence="1">Cell membrane</location>
        <topology evidence="1">Multi-pass membrane protein</topology>
    </subcellularLocation>
</comment>
<dbReference type="OrthoDB" id="5984008at2759"/>
<feature type="transmembrane region" description="Helical" evidence="12">
    <location>
        <begin position="752"/>
        <end position="775"/>
    </location>
</feature>
<dbReference type="Gene3D" id="2.10.50.30">
    <property type="entry name" value="GPCR, family 3, nine cysteines domain"/>
    <property type="match status" value="1"/>
</dbReference>
<dbReference type="InParanoid" id="A0A6P7WL69"/>
<sequence length="800" mass="89155">MDEWFYFQTYEWMQSMIFAIEEINKGQTLLPNVTLGFQVYDSCKMHQRAVDGTLWMLTGSDEAIPNYRCQRSPFATMVGDAMSVGSIAMAQLLGISRYPQISYFSTSPLLSDRNHFPSFFRTVPSDVFQSLGLAQLVIHFGWTWVGFLAFKNDYCQQGVQMVKEEIVKAGVCVAFSETIQANKNAVHITHTIRSSTANAIVVFSGSLELIPLMDEMVRQNVTGKIWIASDAWSTSSFLSQQKYTGILFGTIGFALHSGEIPGFKEFLMNTYLARTPNDIFLMKFWEDAFSCKWPEREAVFGSQNNRTNLCTGNENLDSLRNLSTDVTSLRAAYNIYNAVHAIAHALDGLSSCQQGRGPFRSGTCADVANFQPWQLLHYIKNVHFHNGIGNEIFFDEQGNAPARYDIINWQQSAQGTIRHVKVGSYDSSAAPGKHLAINMSAIFWGSGEAQVPLSVCSHRCPPGYRKVVREGAPICCYQCVLCPLGEVSNQTDSAKCSRCSWDHWPNARQDQCVPRNIEFLSYEEPLGTTLAAAGVIFSLIPIASLGLFIHHRNTPIVKANNRNLSYLLLLALTLCFLCSLTFIGYPSPEKCLLRQAVFGISFSLCISCVLVKTIMVVIAFNATKPSSNFRRCVRPQLSYVVISVCTLIQALVCVSWLILSPPFSEYNTQSSPGKIIVECNEGSPIAFWCMLGYLGLLATMSFIVAFLARNLPDSFNEAKFITFSMLAFLSVWLLFIPAYLSTHGKYMVAMEIFAILSSSSALLSCIFFPKCYIILVRPELNSREKLMGQKGGPSKKIKAI</sequence>
<evidence type="ECO:0000256" key="5">
    <source>
        <dbReference type="ARBA" id="ARBA00022729"/>
    </source>
</evidence>
<keyword evidence="7" id="KW-0297">G-protein coupled receptor</keyword>
<protein>
    <submittedName>
        <fullName evidence="15">Extracellular calcium-sensing receptor-like</fullName>
    </submittedName>
</protein>
<dbReference type="CDD" id="cd15283">
    <property type="entry name" value="7tmC_V2R_pheromone"/>
    <property type="match status" value="1"/>
</dbReference>
<dbReference type="KEGG" id="muo:115458308"/>
<dbReference type="AlphaFoldDB" id="A0A6P7WL69"/>
<evidence type="ECO:0000256" key="3">
    <source>
        <dbReference type="ARBA" id="ARBA00022475"/>
    </source>
</evidence>
<evidence type="ECO:0000256" key="12">
    <source>
        <dbReference type="SAM" id="Phobius"/>
    </source>
</evidence>
<organism evidence="14 15">
    <name type="scientific">Microcaecilia unicolor</name>
    <dbReference type="NCBI Taxonomy" id="1415580"/>
    <lineage>
        <taxon>Eukaryota</taxon>
        <taxon>Metazoa</taxon>
        <taxon>Chordata</taxon>
        <taxon>Craniata</taxon>
        <taxon>Vertebrata</taxon>
        <taxon>Euteleostomi</taxon>
        <taxon>Amphibia</taxon>
        <taxon>Gymnophiona</taxon>
        <taxon>Siphonopidae</taxon>
        <taxon>Microcaecilia</taxon>
    </lineage>
</organism>
<comment type="similarity">
    <text evidence="2">Belongs to the G-protein coupled receptor 3 family.</text>
</comment>
<keyword evidence="4 12" id="KW-0812">Transmembrane</keyword>
<gene>
    <name evidence="15" type="primary">LOC115458308</name>
</gene>
<keyword evidence="6 12" id="KW-1133">Transmembrane helix</keyword>
<dbReference type="PROSITE" id="PS50259">
    <property type="entry name" value="G_PROTEIN_RECEP_F3_4"/>
    <property type="match status" value="1"/>
</dbReference>
<feature type="transmembrane region" description="Helical" evidence="12">
    <location>
        <begin position="597"/>
        <end position="618"/>
    </location>
</feature>
<dbReference type="InterPro" id="IPR017979">
    <property type="entry name" value="GPCR_3_CS"/>
</dbReference>
<feature type="domain" description="G-protein coupled receptors family 3 profile" evidence="13">
    <location>
        <begin position="526"/>
        <end position="790"/>
    </location>
</feature>
<dbReference type="PANTHER" id="PTHR24061:SF599">
    <property type="entry name" value="G-PROTEIN COUPLED RECEPTORS FAMILY 3 PROFILE DOMAIN-CONTAINING PROTEIN"/>
    <property type="match status" value="1"/>
</dbReference>
<dbReference type="FunFam" id="3.40.50.2300:FF:000475">
    <property type="entry name" value="Olfactory receptor C family, g2"/>
    <property type="match status" value="1"/>
</dbReference>
<dbReference type="InterPro" id="IPR017978">
    <property type="entry name" value="GPCR_3_C"/>
</dbReference>
<dbReference type="GO" id="GO:0004930">
    <property type="term" value="F:G protein-coupled receptor activity"/>
    <property type="evidence" value="ECO:0007669"/>
    <property type="project" value="UniProtKB-KW"/>
</dbReference>
<evidence type="ECO:0000256" key="9">
    <source>
        <dbReference type="ARBA" id="ARBA00023170"/>
    </source>
</evidence>
<evidence type="ECO:0000256" key="10">
    <source>
        <dbReference type="ARBA" id="ARBA00023180"/>
    </source>
</evidence>
<keyword evidence="5" id="KW-0732">Signal</keyword>
<dbReference type="PANTHER" id="PTHR24061">
    <property type="entry name" value="CALCIUM-SENSING RECEPTOR-RELATED"/>
    <property type="match status" value="1"/>
</dbReference>
<dbReference type="InterPro" id="IPR028082">
    <property type="entry name" value="Peripla_BP_I"/>
</dbReference>
<feature type="transmembrane region" description="Helical" evidence="12">
    <location>
        <begin position="720"/>
        <end position="740"/>
    </location>
</feature>
<accession>A0A6P7WL69</accession>
<dbReference type="InterPro" id="IPR000068">
    <property type="entry name" value="GPCR_3_Ca_sens_rcpt-rel"/>
</dbReference>
<evidence type="ECO:0000313" key="14">
    <source>
        <dbReference type="Proteomes" id="UP000515156"/>
    </source>
</evidence>
<dbReference type="FunFam" id="2.10.50.30:FF:000002">
    <property type="entry name" value="Vomeronasal 2 receptor, h1"/>
    <property type="match status" value="1"/>
</dbReference>
<evidence type="ECO:0000256" key="6">
    <source>
        <dbReference type="ARBA" id="ARBA00022989"/>
    </source>
</evidence>
<keyword evidence="11" id="KW-0807">Transducer</keyword>
<feature type="transmembrane region" description="Helical" evidence="12">
    <location>
        <begin position="639"/>
        <end position="659"/>
    </location>
</feature>
<dbReference type="GO" id="GO:0005886">
    <property type="term" value="C:plasma membrane"/>
    <property type="evidence" value="ECO:0007669"/>
    <property type="project" value="UniProtKB-SubCell"/>
</dbReference>
<dbReference type="InterPro" id="IPR001828">
    <property type="entry name" value="ANF_lig-bd_rcpt"/>
</dbReference>
<keyword evidence="9" id="KW-0675">Receptor</keyword>
<dbReference type="Pfam" id="PF01094">
    <property type="entry name" value="ANF_receptor"/>
    <property type="match status" value="1"/>
</dbReference>
<dbReference type="InterPro" id="IPR000337">
    <property type="entry name" value="GPCR_3"/>
</dbReference>
<dbReference type="InterPro" id="IPR038550">
    <property type="entry name" value="GPCR_3_9-Cys_sf"/>
</dbReference>
<dbReference type="InterPro" id="IPR011500">
    <property type="entry name" value="GPCR_3_9-Cys_dom"/>
</dbReference>
<dbReference type="Pfam" id="PF00003">
    <property type="entry name" value="7tm_3"/>
    <property type="match status" value="1"/>
</dbReference>
<dbReference type="RefSeq" id="XP_030044047.1">
    <property type="nucleotide sequence ID" value="XM_030188187.1"/>
</dbReference>
<dbReference type="InterPro" id="IPR004073">
    <property type="entry name" value="GPCR_3_vmron_rcpt_2"/>
</dbReference>
<dbReference type="PRINTS" id="PR01535">
    <property type="entry name" value="VOMERONASL2R"/>
</dbReference>